<dbReference type="PANTHER" id="PTHR24404">
    <property type="entry name" value="ZINC FINGER PROTEIN"/>
    <property type="match status" value="1"/>
</dbReference>
<dbReference type="GO" id="GO:0008270">
    <property type="term" value="F:zinc ion binding"/>
    <property type="evidence" value="ECO:0007669"/>
    <property type="project" value="UniProtKB-KW"/>
</dbReference>
<evidence type="ECO:0000313" key="11">
    <source>
        <dbReference type="EMBL" id="CAB3403555.1"/>
    </source>
</evidence>
<keyword evidence="3" id="KW-0677">Repeat</keyword>
<evidence type="ECO:0000313" key="12">
    <source>
        <dbReference type="Proteomes" id="UP000494206"/>
    </source>
</evidence>
<dbReference type="Gene3D" id="3.30.160.60">
    <property type="entry name" value="Classic Zinc Finger"/>
    <property type="match status" value="2"/>
</dbReference>
<dbReference type="InterPro" id="IPR013087">
    <property type="entry name" value="Znf_C2H2_type"/>
</dbReference>
<feature type="region of interest" description="Disordered" evidence="9">
    <location>
        <begin position="221"/>
        <end position="255"/>
    </location>
</feature>
<dbReference type="InterPro" id="IPR050589">
    <property type="entry name" value="Ikaros_C2H2-ZF"/>
</dbReference>
<evidence type="ECO:0000256" key="4">
    <source>
        <dbReference type="ARBA" id="ARBA00022771"/>
    </source>
</evidence>
<evidence type="ECO:0000256" key="2">
    <source>
        <dbReference type="ARBA" id="ARBA00022723"/>
    </source>
</evidence>
<name>A0A8S1EVK8_9PELO</name>
<evidence type="ECO:0000256" key="3">
    <source>
        <dbReference type="ARBA" id="ARBA00022737"/>
    </source>
</evidence>
<dbReference type="OrthoDB" id="8113227at2759"/>
<comment type="subcellular location">
    <subcellularLocation>
        <location evidence="1">Nucleus</location>
    </subcellularLocation>
</comment>
<accession>A0A8S1EVK8</accession>
<dbReference type="PROSITE" id="PS50157">
    <property type="entry name" value="ZINC_FINGER_C2H2_2"/>
    <property type="match status" value="1"/>
</dbReference>
<keyword evidence="12" id="KW-1185">Reference proteome</keyword>
<dbReference type="GO" id="GO:0006357">
    <property type="term" value="P:regulation of transcription by RNA polymerase II"/>
    <property type="evidence" value="ECO:0007669"/>
    <property type="project" value="TreeGrafter"/>
</dbReference>
<evidence type="ECO:0000259" key="10">
    <source>
        <dbReference type="PROSITE" id="PS50157"/>
    </source>
</evidence>
<dbReference type="GO" id="GO:0045893">
    <property type="term" value="P:positive regulation of DNA-templated transcription"/>
    <property type="evidence" value="ECO:0007669"/>
    <property type="project" value="UniProtKB-ARBA"/>
</dbReference>
<dbReference type="PROSITE" id="PS00028">
    <property type="entry name" value="ZINC_FINGER_C2H2_1"/>
    <property type="match status" value="1"/>
</dbReference>
<dbReference type="InterPro" id="IPR036236">
    <property type="entry name" value="Znf_C2H2_sf"/>
</dbReference>
<keyword evidence="5" id="KW-0862">Zinc</keyword>
<evidence type="ECO:0000256" key="7">
    <source>
        <dbReference type="ARBA" id="ARBA00023242"/>
    </source>
</evidence>
<dbReference type="EMBL" id="CADEPM010000003">
    <property type="protein sequence ID" value="CAB3403555.1"/>
    <property type="molecule type" value="Genomic_DNA"/>
</dbReference>
<keyword evidence="4 8" id="KW-0863">Zinc-finger</keyword>
<evidence type="ECO:0000256" key="6">
    <source>
        <dbReference type="ARBA" id="ARBA00023125"/>
    </source>
</evidence>
<keyword evidence="7" id="KW-0539">Nucleus</keyword>
<feature type="compositionally biased region" description="Basic and acidic residues" evidence="9">
    <location>
        <begin position="190"/>
        <end position="203"/>
    </location>
</feature>
<evidence type="ECO:0000256" key="8">
    <source>
        <dbReference type="PROSITE-ProRule" id="PRU00042"/>
    </source>
</evidence>
<organism evidence="11 12">
    <name type="scientific">Caenorhabditis bovis</name>
    <dbReference type="NCBI Taxonomy" id="2654633"/>
    <lineage>
        <taxon>Eukaryota</taxon>
        <taxon>Metazoa</taxon>
        <taxon>Ecdysozoa</taxon>
        <taxon>Nematoda</taxon>
        <taxon>Chromadorea</taxon>
        <taxon>Rhabditida</taxon>
        <taxon>Rhabditina</taxon>
        <taxon>Rhabditomorpha</taxon>
        <taxon>Rhabditoidea</taxon>
        <taxon>Rhabditidae</taxon>
        <taxon>Peloderinae</taxon>
        <taxon>Caenorhabditis</taxon>
    </lineage>
</organism>
<dbReference type="Pfam" id="PF00096">
    <property type="entry name" value="zf-C2H2"/>
    <property type="match status" value="1"/>
</dbReference>
<feature type="region of interest" description="Disordered" evidence="9">
    <location>
        <begin position="189"/>
        <end position="209"/>
    </location>
</feature>
<dbReference type="Proteomes" id="UP000494206">
    <property type="component" value="Unassembled WGS sequence"/>
</dbReference>
<evidence type="ECO:0000256" key="9">
    <source>
        <dbReference type="SAM" id="MobiDB-lite"/>
    </source>
</evidence>
<proteinExistence type="predicted"/>
<sequence>MGGRGADRGGDYASSSDDQKWFSSSRHFMCAECHKYFRNKKEYYYHAEDCLLEAFEHEIEVNRASTSQEIDSQIAELEALDVSESNHYDWPDIRKGQKNQYLQLPGMTIKTSGPTEKGDFARIDVNKQLEQKGWDDMKVVLTTKRSELDEPPPAELDEMRMIDAPPKRDRHDVDEVIVGPRGTKIMVSVESERSSAENAHEDEPPQLVSEVLDKNRVTLEAVDDFDDDNDNGGGGGGGDDDDGDEAPGVSFIPNENGKIVGALANGSDDAWKPKMECPTCGLVLYRHNFATHYRIHTGELPYLCEFCGRRFRTSSSLKVHIRAHTGERPYQCPSCAYGTVTKRNLDRHIINHHVRSDTVKGPLMRKSRYRTDIIGAKFESYSKRVRNMRRNSNNSYVVVPQQNSVEYEEVVEMEEEETRDEMTEGMILEAEEVDLV</sequence>
<reference evidence="11 12" key="1">
    <citation type="submission" date="2020-04" db="EMBL/GenBank/DDBJ databases">
        <authorList>
            <person name="Laetsch R D."/>
            <person name="Stevens L."/>
            <person name="Kumar S."/>
            <person name="Blaxter L. M."/>
        </authorList>
    </citation>
    <scope>NUCLEOTIDE SEQUENCE [LARGE SCALE GENOMIC DNA]</scope>
</reference>
<dbReference type="SUPFAM" id="SSF57667">
    <property type="entry name" value="beta-beta-alpha zinc fingers"/>
    <property type="match status" value="1"/>
</dbReference>
<dbReference type="GO" id="GO:0000978">
    <property type="term" value="F:RNA polymerase II cis-regulatory region sequence-specific DNA binding"/>
    <property type="evidence" value="ECO:0007669"/>
    <property type="project" value="TreeGrafter"/>
</dbReference>
<dbReference type="FunFam" id="3.30.160.60:FF:001732">
    <property type="entry name" value="Zgc:162936"/>
    <property type="match status" value="1"/>
</dbReference>
<keyword evidence="6" id="KW-0238">DNA-binding</keyword>
<protein>
    <recommendedName>
        <fullName evidence="10">C2H2-type domain-containing protein</fullName>
    </recommendedName>
</protein>
<dbReference type="SMART" id="SM00355">
    <property type="entry name" value="ZnF_C2H2"/>
    <property type="match status" value="4"/>
</dbReference>
<dbReference type="AlphaFoldDB" id="A0A8S1EVK8"/>
<feature type="domain" description="C2H2-type" evidence="10">
    <location>
        <begin position="302"/>
        <end position="329"/>
    </location>
</feature>
<dbReference type="GO" id="GO:0003700">
    <property type="term" value="F:DNA-binding transcription factor activity"/>
    <property type="evidence" value="ECO:0007669"/>
    <property type="project" value="TreeGrafter"/>
</dbReference>
<feature type="compositionally biased region" description="Acidic residues" evidence="9">
    <location>
        <begin position="221"/>
        <end position="230"/>
    </location>
</feature>
<dbReference type="PANTHER" id="PTHR24404:SF114">
    <property type="entry name" value="KLUMPFUSS, ISOFORM B-RELATED"/>
    <property type="match status" value="1"/>
</dbReference>
<keyword evidence="2" id="KW-0479">Metal-binding</keyword>
<dbReference type="GO" id="GO:0005634">
    <property type="term" value="C:nucleus"/>
    <property type="evidence" value="ECO:0007669"/>
    <property type="project" value="UniProtKB-SubCell"/>
</dbReference>
<evidence type="ECO:0000256" key="1">
    <source>
        <dbReference type="ARBA" id="ARBA00004123"/>
    </source>
</evidence>
<dbReference type="Pfam" id="PF13909">
    <property type="entry name" value="zf-H2C2_5"/>
    <property type="match status" value="1"/>
</dbReference>
<comment type="caution">
    <text evidence="11">The sequence shown here is derived from an EMBL/GenBank/DDBJ whole genome shotgun (WGS) entry which is preliminary data.</text>
</comment>
<gene>
    <name evidence="11" type="ORF">CBOVIS_LOCUS6017</name>
</gene>
<dbReference type="GO" id="GO:0005694">
    <property type="term" value="C:chromosome"/>
    <property type="evidence" value="ECO:0007669"/>
    <property type="project" value="UniProtKB-ARBA"/>
</dbReference>
<dbReference type="FunFam" id="3.30.160.60:FF:002343">
    <property type="entry name" value="Zinc finger protein 33A"/>
    <property type="match status" value="1"/>
</dbReference>
<evidence type="ECO:0000256" key="5">
    <source>
        <dbReference type="ARBA" id="ARBA00022833"/>
    </source>
</evidence>